<dbReference type="PANTHER" id="PTHR30273:SF2">
    <property type="entry name" value="PROTEIN FECR"/>
    <property type="match status" value="1"/>
</dbReference>
<dbReference type="Proteomes" id="UP000320300">
    <property type="component" value="Unassembled WGS sequence"/>
</dbReference>
<accession>A0A521ABA6</accession>
<dbReference type="RefSeq" id="WP_142526175.1">
    <property type="nucleotide sequence ID" value="NZ_CBCSJO010000002.1"/>
</dbReference>
<dbReference type="InterPro" id="IPR012373">
    <property type="entry name" value="Ferrdict_sens_TM"/>
</dbReference>
<evidence type="ECO:0000313" key="5">
    <source>
        <dbReference type="EMBL" id="SMO32087.1"/>
    </source>
</evidence>
<evidence type="ECO:0000259" key="3">
    <source>
        <dbReference type="Pfam" id="PF04773"/>
    </source>
</evidence>
<dbReference type="Pfam" id="PF16344">
    <property type="entry name" value="FecR_C"/>
    <property type="match status" value="1"/>
</dbReference>
<dbReference type="EMBL" id="FXTN01000001">
    <property type="protein sequence ID" value="SMO32087.1"/>
    <property type="molecule type" value="Genomic_DNA"/>
</dbReference>
<dbReference type="Gene3D" id="2.60.120.1440">
    <property type="match status" value="1"/>
</dbReference>
<keyword evidence="6" id="KW-1185">Reference proteome</keyword>
<dbReference type="OrthoDB" id="697544at2"/>
<feature type="transmembrane region" description="Helical" evidence="2">
    <location>
        <begin position="111"/>
        <end position="129"/>
    </location>
</feature>
<feature type="domain" description="FecR protein" evidence="3">
    <location>
        <begin position="155"/>
        <end position="241"/>
    </location>
</feature>
<dbReference type="AlphaFoldDB" id="A0A521ABA6"/>
<evidence type="ECO:0000313" key="6">
    <source>
        <dbReference type="Proteomes" id="UP000320300"/>
    </source>
</evidence>
<dbReference type="GO" id="GO:0016989">
    <property type="term" value="F:sigma factor antagonist activity"/>
    <property type="evidence" value="ECO:0007669"/>
    <property type="project" value="TreeGrafter"/>
</dbReference>
<dbReference type="Pfam" id="PF04773">
    <property type="entry name" value="FecR"/>
    <property type="match status" value="1"/>
</dbReference>
<protein>
    <submittedName>
        <fullName evidence="5">FecR family protein</fullName>
    </submittedName>
</protein>
<evidence type="ECO:0000256" key="1">
    <source>
        <dbReference type="SAM" id="MobiDB-lite"/>
    </source>
</evidence>
<name>A0A521ABA6_9SPHI</name>
<dbReference type="InterPro" id="IPR006860">
    <property type="entry name" value="FecR"/>
</dbReference>
<dbReference type="Gene3D" id="3.55.50.30">
    <property type="match status" value="1"/>
</dbReference>
<feature type="region of interest" description="Disordered" evidence="1">
    <location>
        <begin position="41"/>
        <end position="70"/>
    </location>
</feature>
<keyword evidence="2" id="KW-0812">Transmembrane</keyword>
<evidence type="ECO:0000256" key="2">
    <source>
        <dbReference type="SAM" id="Phobius"/>
    </source>
</evidence>
<feature type="domain" description="Protein FecR C-terminal" evidence="4">
    <location>
        <begin position="286"/>
        <end position="354"/>
    </location>
</feature>
<dbReference type="PANTHER" id="PTHR30273">
    <property type="entry name" value="PERIPLASMIC SIGNAL SENSOR AND SIGMA FACTOR ACTIVATOR FECR-RELATED"/>
    <property type="match status" value="1"/>
</dbReference>
<keyword evidence="2" id="KW-1133">Transmembrane helix</keyword>
<evidence type="ECO:0000259" key="4">
    <source>
        <dbReference type="Pfam" id="PF16344"/>
    </source>
</evidence>
<organism evidence="5 6">
    <name type="scientific">Pedobacter westerhofensis</name>
    <dbReference type="NCBI Taxonomy" id="425512"/>
    <lineage>
        <taxon>Bacteria</taxon>
        <taxon>Pseudomonadati</taxon>
        <taxon>Bacteroidota</taxon>
        <taxon>Sphingobacteriia</taxon>
        <taxon>Sphingobacteriales</taxon>
        <taxon>Sphingobacteriaceae</taxon>
        <taxon>Pedobacter</taxon>
    </lineage>
</organism>
<sequence length="361" mass="40229">MEHSVKQLFCRYIQNRATREEVEEVIALIKAGGYSAEWESAMLDSEPERSEPEKSELEDSGRDQSERDRSAHVYSAPHVSAHNFPELDTALLYQRINRKLFLALKRSGDHWIAYAAAVLILLAAGLFFLKPAEQKDKLLQTTAGIKPPVHPGLRKWIKLPDGTSVQLNADSKLDYPESFAGKNTREVTLTGEAFFDVKHDASHPFIIHTGKLKTTVLGTAFNISAYPSARTLTVTVTRGKVMVQNASATLAVLRPNQQLTWDITTAVAQKHVVNAEEVVAWKAQDLILDDVSLEQAADRIAARYKIKVIFKNDKVKDCRFTAAFLNRNQLSQVITVLTDITNASYDLKGNTLFIDGPGCDH</sequence>
<reference evidence="5 6" key="1">
    <citation type="submission" date="2017-05" db="EMBL/GenBank/DDBJ databases">
        <authorList>
            <person name="Varghese N."/>
            <person name="Submissions S."/>
        </authorList>
    </citation>
    <scope>NUCLEOTIDE SEQUENCE [LARGE SCALE GENOMIC DNA]</scope>
    <source>
        <strain evidence="5 6">DSM 19036</strain>
    </source>
</reference>
<gene>
    <name evidence="5" type="ORF">SAMN06265348_10129</name>
</gene>
<feature type="compositionally biased region" description="Basic and acidic residues" evidence="1">
    <location>
        <begin position="46"/>
        <end position="70"/>
    </location>
</feature>
<proteinExistence type="predicted"/>
<keyword evidence="2" id="KW-0472">Membrane</keyword>
<dbReference type="InterPro" id="IPR032508">
    <property type="entry name" value="FecR_C"/>
</dbReference>